<dbReference type="Pfam" id="PF13976">
    <property type="entry name" value="gag_pre-integrs"/>
    <property type="match status" value="1"/>
</dbReference>
<name>A0ABQ5EXF3_9ASTR</name>
<dbReference type="PANTHER" id="PTHR42648:SF21">
    <property type="entry name" value="CYSTEINE-RICH RLK (RECEPTOR-LIKE PROTEIN KINASE) 8"/>
    <property type="match status" value="1"/>
</dbReference>
<dbReference type="Gene3D" id="3.30.420.10">
    <property type="entry name" value="Ribonuclease H-like superfamily/Ribonuclease H"/>
    <property type="match status" value="1"/>
</dbReference>
<gene>
    <name evidence="3" type="ORF">Tco_0990497</name>
</gene>
<dbReference type="InterPro" id="IPR025724">
    <property type="entry name" value="GAG-pre-integrase_dom"/>
</dbReference>
<feature type="coiled-coil region" evidence="1">
    <location>
        <begin position="1"/>
        <end position="31"/>
    </location>
</feature>
<protein>
    <submittedName>
        <fullName evidence="3">Retrovirus-related pol polyprotein from transposon TNT 1-94</fullName>
    </submittedName>
</protein>
<dbReference type="InterPro" id="IPR012337">
    <property type="entry name" value="RNaseH-like_sf"/>
</dbReference>
<comment type="caution">
    <text evidence="3">The sequence shown here is derived from an EMBL/GenBank/DDBJ whole genome shotgun (WGS) entry which is preliminary data.</text>
</comment>
<organism evidence="3 4">
    <name type="scientific">Tanacetum coccineum</name>
    <dbReference type="NCBI Taxonomy" id="301880"/>
    <lineage>
        <taxon>Eukaryota</taxon>
        <taxon>Viridiplantae</taxon>
        <taxon>Streptophyta</taxon>
        <taxon>Embryophyta</taxon>
        <taxon>Tracheophyta</taxon>
        <taxon>Spermatophyta</taxon>
        <taxon>Magnoliopsida</taxon>
        <taxon>eudicotyledons</taxon>
        <taxon>Gunneridae</taxon>
        <taxon>Pentapetalae</taxon>
        <taxon>asterids</taxon>
        <taxon>campanulids</taxon>
        <taxon>Asterales</taxon>
        <taxon>Asteraceae</taxon>
        <taxon>Asteroideae</taxon>
        <taxon>Anthemideae</taxon>
        <taxon>Anthemidinae</taxon>
        <taxon>Tanacetum</taxon>
    </lineage>
</organism>
<dbReference type="InterPro" id="IPR036397">
    <property type="entry name" value="RNaseH_sf"/>
</dbReference>
<evidence type="ECO:0000256" key="1">
    <source>
        <dbReference type="SAM" id="Coils"/>
    </source>
</evidence>
<dbReference type="EMBL" id="BQNB010016757">
    <property type="protein sequence ID" value="GJT55443.1"/>
    <property type="molecule type" value="Genomic_DNA"/>
</dbReference>
<keyword evidence="1" id="KW-0175">Coiled coil</keyword>
<dbReference type="PANTHER" id="PTHR42648">
    <property type="entry name" value="TRANSPOSASE, PUTATIVE-RELATED"/>
    <property type="match status" value="1"/>
</dbReference>
<dbReference type="InterPro" id="IPR039537">
    <property type="entry name" value="Retrotran_Ty1/copia-like"/>
</dbReference>
<proteinExistence type="predicted"/>
<feature type="non-terminal residue" evidence="3">
    <location>
        <position position="1"/>
    </location>
</feature>
<feature type="domain" description="Integrase catalytic" evidence="2">
    <location>
        <begin position="450"/>
        <end position="532"/>
    </location>
</feature>
<keyword evidence="4" id="KW-1185">Reference proteome</keyword>
<evidence type="ECO:0000313" key="3">
    <source>
        <dbReference type="EMBL" id="GJT55443.1"/>
    </source>
</evidence>
<sequence length="532" mass="60541">IRELNVKYLEIQDLKAQLQDKNITISELKKLIATLTGKSMETKFEKSSVIHQPNAFKSQRQLILRKPATFSDSLTKKEFSKPVTAQILPQNVKQVFKNTKVIAPKMYKLDTRKTQTRTTQLPQDFKKTNKRVSFSTGVIATTSVSRPQLKSNQLEDRVVPNNSEVKTKEVEEHRRNFKFSKNKMFVTTCNDSLNVKTSNVNFVCVTYGKCVLNDNHDLCVLHYINSVNNRSKQPITVPISANKPKRIVNQSVATSLKKTVASESTNKIPRKLIRKLHEHASKTSNWWYSKISPPGYQWKPKSSAMNAKPNVSMPLGKKSRNANILESNTLRGSILSKSPLSSNSFAAHRDNTVHRRLWVLKAQDGKSQAPKSLLHHSSKHIYSNLICLMAKASSSQAWLWHSGLSFLNFDTINLLSKNDIVNGLPKLKFVKDHLCSSCELGKAKCKSFKTKTTPSSKRRLQILHMDLCGPMRVESFNGKKYVLVIVDEYSRFTWTHFLRSKDETPQVLIDFLKLVQRGLYALVRTVRTNKGT</sequence>
<evidence type="ECO:0000259" key="2">
    <source>
        <dbReference type="PROSITE" id="PS50994"/>
    </source>
</evidence>
<dbReference type="SUPFAM" id="SSF53098">
    <property type="entry name" value="Ribonuclease H-like"/>
    <property type="match status" value="1"/>
</dbReference>
<accession>A0ABQ5EXF3</accession>
<dbReference type="InterPro" id="IPR001584">
    <property type="entry name" value="Integrase_cat-core"/>
</dbReference>
<dbReference type="Proteomes" id="UP001151760">
    <property type="component" value="Unassembled WGS sequence"/>
</dbReference>
<reference evidence="3" key="2">
    <citation type="submission" date="2022-01" db="EMBL/GenBank/DDBJ databases">
        <authorList>
            <person name="Yamashiro T."/>
            <person name="Shiraishi A."/>
            <person name="Satake H."/>
            <person name="Nakayama K."/>
        </authorList>
    </citation>
    <scope>NUCLEOTIDE SEQUENCE</scope>
</reference>
<evidence type="ECO:0000313" key="4">
    <source>
        <dbReference type="Proteomes" id="UP001151760"/>
    </source>
</evidence>
<reference evidence="3" key="1">
    <citation type="journal article" date="2022" name="Int. J. Mol. Sci.">
        <title>Draft Genome of Tanacetum Coccineum: Genomic Comparison of Closely Related Tanacetum-Family Plants.</title>
        <authorList>
            <person name="Yamashiro T."/>
            <person name="Shiraishi A."/>
            <person name="Nakayama K."/>
            <person name="Satake H."/>
        </authorList>
    </citation>
    <scope>NUCLEOTIDE SEQUENCE</scope>
</reference>
<dbReference type="PROSITE" id="PS50994">
    <property type="entry name" value="INTEGRASE"/>
    <property type="match status" value="1"/>
</dbReference>